<proteinExistence type="predicted"/>
<dbReference type="Proteomes" id="UP000358366">
    <property type="component" value="Unassembled WGS sequence"/>
</dbReference>
<gene>
    <name evidence="1" type="ORF">DFSSTS7063_01141</name>
</gene>
<dbReference type="AlphaFoldDB" id="A0A564T7I3"/>
<protein>
    <submittedName>
        <fullName evidence="1">Uncharacterized protein</fullName>
    </submittedName>
</protein>
<reference evidence="1 2" key="1">
    <citation type="submission" date="2019-07" db="EMBL/GenBank/DDBJ databases">
        <authorList>
            <person name="Hibberd C M."/>
            <person name="Gehrig L. J."/>
            <person name="Chang H.-W."/>
            <person name="Venkatesh S."/>
        </authorList>
    </citation>
    <scope>NUCLEOTIDE SEQUENCE [LARGE SCALE GENOMIC DNA]</scope>
    <source>
        <strain evidence="1">Dorea_formicigenerans_SSTS_Bg7063</strain>
    </source>
</reference>
<name>A0A564T7I3_9FIRM</name>
<organism evidence="1 2">
    <name type="scientific">Dorea formicigenerans</name>
    <dbReference type="NCBI Taxonomy" id="39486"/>
    <lineage>
        <taxon>Bacteria</taxon>
        <taxon>Bacillati</taxon>
        <taxon>Bacillota</taxon>
        <taxon>Clostridia</taxon>
        <taxon>Lachnospirales</taxon>
        <taxon>Lachnospiraceae</taxon>
        <taxon>Dorea</taxon>
    </lineage>
</organism>
<dbReference type="RefSeq" id="WP_144124058.1">
    <property type="nucleotide sequence ID" value="NZ_CABHNI010000020.1"/>
</dbReference>
<sequence>MRYEDSMKGIADQIIKEQQRASKIKNNPEEFHWYDEYATLNFFQFIRKNIEDLAISEQLG</sequence>
<accession>A0A564T7I3</accession>
<evidence type="ECO:0000313" key="1">
    <source>
        <dbReference type="EMBL" id="VUX03074.1"/>
    </source>
</evidence>
<dbReference type="EMBL" id="CABHNI010000020">
    <property type="protein sequence ID" value="VUX03074.1"/>
    <property type="molecule type" value="Genomic_DNA"/>
</dbReference>
<evidence type="ECO:0000313" key="2">
    <source>
        <dbReference type="Proteomes" id="UP000358366"/>
    </source>
</evidence>